<gene>
    <name evidence="10" type="ORF">MtrunA17_Chr1g0174871</name>
</gene>
<feature type="compositionally biased region" description="Polar residues" evidence="8">
    <location>
        <begin position="225"/>
        <end position="236"/>
    </location>
</feature>
<dbReference type="GO" id="GO:0043565">
    <property type="term" value="F:sequence-specific DNA binding"/>
    <property type="evidence" value="ECO:0007669"/>
    <property type="project" value="UniProtKB-ARBA"/>
</dbReference>
<dbReference type="SUPFAM" id="SSF57667">
    <property type="entry name" value="beta-beta-alpha zinc fingers"/>
    <property type="match status" value="2"/>
</dbReference>
<dbReference type="SMART" id="SM00355">
    <property type="entry name" value="ZnF_C2H2"/>
    <property type="match status" value="2"/>
</dbReference>
<protein>
    <submittedName>
        <fullName evidence="10">Putative transcription factor C2H2 family</fullName>
    </submittedName>
</protein>
<evidence type="ECO:0000256" key="1">
    <source>
        <dbReference type="ARBA" id="ARBA00022723"/>
    </source>
</evidence>
<sequence length="286" mass="32130">MKHFFSSASSSSSSSHSHPKQKRSVVYHGAKLHKCDLCGREFTTGNALGGHKAFHNGNNFLLGKINKQKHADGIKIETSHSCVRCSKTFSCVNALNGHMKLHSQYGSTSKKGSKNYDQDQFPPIDLRKYLPPMRYVTKKRSWNYVNDVEADVAEAMLDMSERSPNSLDGNHRVRRRIKLRRNVDKNGKIKEQGGVLVKHCVDETIVRDQKNKVVARLKIPNGLVIQNSQASNQPASNDDNEENNNTGEDDETDKNNNLPHELGLNVVRDFDLNELPVEDDADETAH</sequence>
<keyword evidence="6" id="KW-0804">Transcription</keyword>
<dbReference type="PROSITE" id="PS00028">
    <property type="entry name" value="ZINC_FINGER_C2H2_1"/>
    <property type="match status" value="2"/>
</dbReference>
<dbReference type="Pfam" id="PF13912">
    <property type="entry name" value="zf-C2H2_6"/>
    <property type="match status" value="1"/>
</dbReference>
<evidence type="ECO:0000256" key="3">
    <source>
        <dbReference type="ARBA" id="ARBA00022771"/>
    </source>
</evidence>
<dbReference type="Gene3D" id="3.30.160.60">
    <property type="entry name" value="Classic Zinc Finger"/>
    <property type="match status" value="1"/>
</dbReference>
<feature type="domain" description="C2H2-type" evidence="9">
    <location>
        <begin position="33"/>
        <end position="60"/>
    </location>
</feature>
<dbReference type="InterPro" id="IPR013087">
    <property type="entry name" value="Znf_C2H2_type"/>
</dbReference>
<feature type="compositionally biased region" description="Acidic residues" evidence="8">
    <location>
        <begin position="238"/>
        <end position="252"/>
    </location>
</feature>
<keyword evidence="3 7" id="KW-0863">Zinc-finger</keyword>
<evidence type="ECO:0000259" key="9">
    <source>
        <dbReference type="PROSITE" id="PS50157"/>
    </source>
</evidence>
<feature type="domain" description="C2H2-type" evidence="9">
    <location>
        <begin position="80"/>
        <end position="107"/>
    </location>
</feature>
<dbReference type="EMBL" id="PSQE01000001">
    <property type="protein sequence ID" value="RHN79225.1"/>
    <property type="molecule type" value="Genomic_DNA"/>
</dbReference>
<evidence type="ECO:0000256" key="5">
    <source>
        <dbReference type="ARBA" id="ARBA00023015"/>
    </source>
</evidence>
<feature type="region of interest" description="Disordered" evidence="8">
    <location>
        <begin position="225"/>
        <end position="286"/>
    </location>
</feature>
<evidence type="ECO:0000256" key="6">
    <source>
        <dbReference type="ARBA" id="ARBA00023163"/>
    </source>
</evidence>
<evidence type="ECO:0000313" key="11">
    <source>
        <dbReference type="Proteomes" id="UP000265566"/>
    </source>
</evidence>
<evidence type="ECO:0000256" key="4">
    <source>
        <dbReference type="ARBA" id="ARBA00022833"/>
    </source>
</evidence>
<dbReference type="Gramene" id="rna2973">
    <property type="protein sequence ID" value="RHN79225.1"/>
    <property type="gene ID" value="gene2973"/>
</dbReference>
<keyword evidence="2" id="KW-0677">Repeat</keyword>
<feature type="compositionally biased region" description="Acidic residues" evidence="8">
    <location>
        <begin position="276"/>
        <end position="286"/>
    </location>
</feature>
<evidence type="ECO:0000256" key="7">
    <source>
        <dbReference type="PROSITE-ProRule" id="PRU00042"/>
    </source>
</evidence>
<evidence type="ECO:0000313" key="10">
    <source>
        <dbReference type="EMBL" id="RHN79225.1"/>
    </source>
</evidence>
<dbReference type="AlphaFoldDB" id="A0A396JSM8"/>
<keyword evidence="1" id="KW-0479">Metal-binding</keyword>
<feature type="region of interest" description="Disordered" evidence="8">
    <location>
        <begin position="1"/>
        <end position="25"/>
    </location>
</feature>
<feature type="compositionally biased region" description="Low complexity" evidence="8">
    <location>
        <begin position="1"/>
        <end position="16"/>
    </location>
</feature>
<reference evidence="11" key="1">
    <citation type="journal article" date="2018" name="Nat. Plants">
        <title>Whole-genome landscape of Medicago truncatula symbiotic genes.</title>
        <authorList>
            <person name="Pecrix Y."/>
            <person name="Staton S.E."/>
            <person name="Sallet E."/>
            <person name="Lelandais-Briere C."/>
            <person name="Moreau S."/>
            <person name="Carrere S."/>
            <person name="Blein T."/>
            <person name="Jardinaud M.F."/>
            <person name="Latrasse D."/>
            <person name="Zouine M."/>
            <person name="Zahm M."/>
            <person name="Kreplak J."/>
            <person name="Mayjonade B."/>
            <person name="Satge C."/>
            <person name="Perez M."/>
            <person name="Cauet S."/>
            <person name="Marande W."/>
            <person name="Chantry-Darmon C."/>
            <person name="Lopez-Roques C."/>
            <person name="Bouchez O."/>
            <person name="Berard A."/>
            <person name="Debelle F."/>
            <person name="Munos S."/>
            <person name="Bendahmane A."/>
            <person name="Berges H."/>
            <person name="Niebel A."/>
            <person name="Buitink J."/>
            <person name="Frugier F."/>
            <person name="Benhamed M."/>
            <person name="Crespi M."/>
            <person name="Gouzy J."/>
            <person name="Gamas P."/>
        </authorList>
    </citation>
    <scope>NUCLEOTIDE SEQUENCE [LARGE SCALE GENOMIC DNA]</scope>
    <source>
        <strain evidence="11">cv. Jemalong A17</strain>
    </source>
</reference>
<accession>A0A396JSM8</accession>
<dbReference type="Proteomes" id="UP000265566">
    <property type="component" value="Chromosome 1"/>
</dbReference>
<organism evidence="10 11">
    <name type="scientific">Medicago truncatula</name>
    <name type="common">Barrel medic</name>
    <name type="synonym">Medicago tribuloides</name>
    <dbReference type="NCBI Taxonomy" id="3880"/>
    <lineage>
        <taxon>Eukaryota</taxon>
        <taxon>Viridiplantae</taxon>
        <taxon>Streptophyta</taxon>
        <taxon>Embryophyta</taxon>
        <taxon>Tracheophyta</taxon>
        <taxon>Spermatophyta</taxon>
        <taxon>Magnoliopsida</taxon>
        <taxon>eudicotyledons</taxon>
        <taxon>Gunneridae</taxon>
        <taxon>Pentapetalae</taxon>
        <taxon>rosids</taxon>
        <taxon>fabids</taxon>
        <taxon>Fabales</taxon>
        <taxon>Fabaceae</taxon>
        <taxon>Papilionoideae</taxon>
        <taxon>50 kb inversion clade</taxon>
        <taxon>NPAAA clade</taxon>
        <taxon>Hologalegina</taxon>
        <taxon>IRL clade</taxon>
        <taxon>Trifolieae</taxon>
        <taxon>Medicago</taxon>
    </lineage>
</organism>
<proteinExistence type="predicted"/>
<evidence type="ECO:0000256" key="8">
    <source>
        <dbReference type="SAM" id="MobiDB-lite"/>
    </source>
</evidence>
<keyword evidence="5" id="KW-0805">Transcription regulation</keyword>
<dbReference type="PANTHER" id="PTHR45988:SF18">
    <property type="entry name" value="C2H2-TYPE ZINC FINGER FAMILY PROTEIN"/>
    <property type="match status" value="1"/>
</dbReference>
<name>A0A396JSM8_MEDTR</name>
<dbReference type="GO" id="GO:0003700">
    <property type="term" value="F:DNA-binding transcription factor activity"/>
    <property type="evidence" value="ECO:0007669"/>
    <property type="project" value="InterPro"/>
</dbReference>
<dbReference type="InterPro" id="IPR044653">
    <property type="entry name" value="AZF1/2/3-like"/>
</dbReference>
<comment type="caution">
    <text evidence="10">The sequence shown here is derived from an EMBL/GenBank/DDBJ whole genome shotgun (WGS) entry which is preliminary data.</text>
</comment>
<dbReference type="GO" id="GO:0008270">
    <property type="term" value="F:zinc ion binding"/>
    <property type="evidence" value="ECO:0007669"/>
    <property type="project" value="UniProtKB-KW"/>
</dbReference>
<dbReference type="InterPro" id="IPR036236">
    <property type="entry name" value="Znf_C2H2_sf"/>
</dbReference>
<evidence type="ECO:0000256" key="2">
    <source>
        <dbReference type="ARBA" id="ARBA00022737"/>
    </source>
</evidence>
<dbReference type="PANTHER" id="PTHR45988">
    <property type="entry name" value="C2H2 TYPE ZINC FINGER TRANSCRIPTION FACTOR FAMILY-RELATED"/>
    <property type="match status" value="1"/>
</dbReference>
<dbReference type="PROSITE" id="PS50157">
    <property type="entry name" value="ZINC_FINGER_C2H2_2"/>
    <property type="match status" value="2"/>
</dbReference>
<keyword evidence="4" id="KW-0862">Zinc</keyword>